<sequence length="698" mass="73085">MSNYPPARAAVPNGDEDQKENDSDEEEEEEEEEEELLEWTELMPLEELNEMEDGPSTYIVGGYSSCRYLGEATSLVKYKEDIVIVFPGIYSEAWAPSADPVAQMLELNEAQLGGLRIYGARYAREHAGAERDDGSSSPKYATRSKHRVGPWFTWLTAAATATLLTQEGSGEAPDANDGDNNAGGARAPNPLKTAAIRAVAATDTQTSSNSMTPTTTSGFSVFAPAISATTANAAHHPVFDFPISVVYVDDESETFTGGLPHYKQELSDEEAEEEDDDENANNNNRNGGEEDDEDGNGLANQASNSASAAALRNERAITLAGCCARGGLTLGSLTRTTVTHCVIGTSQSSAAQPSALRTALTAASLTEAVVDHCLVYGGTSYGVYAFPRAALTLQSCLVEGPNAEAERACGGSAPGESDAASAAGLSPAFAGSVIEQLEHRRARAQRLQAFLQRNEEAEGGGYADNGEDAGGSGSAYVDVEDGVLPRFAVPQTSPSCEVGVMCDDADVRIEDCLVSHTRLGVLLHGGCAGTKVRWLDIRSCTEAGLYIYGVGGAAEVLNSCVRACGRACLLLVGPSAAEVEQAAAALGMGESAADDDGEEEEDEEAGSSGGQRRAVLEQHPHLKLNTFLGSVRVQGEVRCGAVVNNYVFLPKEEKSAAAVATAAETLLSLDAPAPRGFTYVGVEGDRVIGRAADQVAAA</sequence>
<dbReference type="SUPFAM" id="SSF51126">
    <property type="entry name" value="Pectin lyase-like"/>
    <property type="match status" value="1"/>
</dbReference>
<keyword evidence="3" id="KW-1185">Reference proteome</keyword>
<dbReference type="AlphaFoldDB" id="A0A0N1I055"/>
<feature type="compositionally biased region" description="Acidic residues" evidence="1">
    <location>
        <begin position="14"/>
        <end position="37"/>
    </location>
</feature>
<feature type="compositionally biased region" description="Acidic residues" evidence="1">
    <location>
        <begin position="267"/>
        <end position="279"/>
    </location>
</feature>
<evidence type="ECO:0000313" key="2">
    <source>
        <dbReference type="EMBL" id="KPI83244.1"/>
    </source>
</evidence>
<organism evidence="2 3">
    <name type="scientific">Leptomonas seymouri</name>
    <dbReference type="NCBI Taxonomy" id="5684"/>
    <lineage>
        <taxon>Eukaryota</taxon>
        <taxon>Discoba</taxon>
        <taxon>Euglenozoa</taxon>
        <taxon>Kinetoplastea</taxon>
        <taxon>Metakinetoplastina</taxon>
        <taxon>Trypanosomatida</taxon>
        <taxon>Trypanosomatidae</taxon>
        <taxon>Leishmaniinae</taxon>
        <taxon>Leptomonas</taxon>
    </lineage>
</organism>
<feature type="compositionally biased region" description="Low complexity" evidence="1">
    <location>
        <begin position="296"/>
        <end position="305"/>
    </location>
</feature>
<gene>
    <name evidence="2" type="ORF">ABL78_7734</name>
</gene>
<feature type="compositionally biased region" description="Acidic residues" evidence="1">
    <location>
        <begin position="592"/>
        <end position="605"/>
    </location>
</feature>
<feature type="region of interest" description="Disordered" evidence="1">
    <location>
        <begin position="168"/>
        <end position="188"/>
    </location>
</feature>
<dbReference type="EMBL" id="LJSK01000409">
    <property type="protein sequence ID" value="KPI83244.1"/>
    <property type="molecule type" value="Genomic_DNA"/>
</dbReference>
<feature type="region of interest" description="Disordered" evidence="1">
    <location>
        <begin position="1"/>
        <end position="37"/>
    </location>
</feature>
<dbReference type="InterPro" id="IPR011050">
    <property type="entry name" value="Pectin_lyase_fold/virulence"/>
</dbReference>
<feature type="compositionally biased region" description="Low complexity" evidence="1">
    <location>
        <begin position="172"/>
        <end position="188"/>
    </location>
</feature>
<comment type="caution">
    <text evidence="2">The sequence shown here is derived from an EMBL/GenBank/DDBJ whole genome shotgun (WGS) entry which is preliminary data.</text>
</comment>
<feature type="region of interest" description="Disordered" evidence="1">
    <location>
        <begin position="587"/>
        <end position="614"/>
    </location>
</feature>
<evidence type="ECO:0000313" key="3">
    <source>
        <dbReference type="Proteomes" id="UP000038009"/>
    </source>
</evidence>
<name>A0A0N1I055_LEPSE</name>
<accession>A0A0N1I055</accession>
<feature type="region of interest" description="Disordered" evidence="1">
    <location>
        <begin position="255"/>
        <end position="305"/>
    </location>
</feature>
<evidence type="ECO:0000256" key="1">
    <source>
        <dbReference type="SAM" id="MobiDB-lite"/>
    </source>
</evidence>
<dbReference type="OMA" id="LYAYPRC"/>
<protein>
    <recommendedName>
        <fullName evidence="4">Right handed beta helix domain-containing protein</fullName>
    </recommendedName>
</protein>
<dbReference type="Proteomes" id="UP000038009">
    <property type="component" value="Unassembled WGS sequence"/>
</dbReference>
<proteinExistence type="predicted"/>
<evidence type="ECO:0008006" key="4">
    <source>
        <dbReference type="Google" id="ProtNLM"/>
    </source>
</evidence>
<reference evidence="2 3" key="1">
    <citation type="journal article" date="2015" name="PLoS Pathog.">
        <title>Leptomonas seymouri: Adaptations to the Dixenous Life Cycle Analyzed by Genome Sequencing, Transcriptome Profiling and Co-infection with Leishmania donovani.</title>
        <authorList>
            <person name="Kraeva N."/>
            <person name="Butenko A."/>
            <person name="Hlavacova J."/>
            <person name="Kostygov A."/>
            <person name="Myskova J."/>
            <person name="Grybchuk D."/>
            <person name="Lestinova T."/>
            <person name="Votypka J."/>
            <person name="Volf P."/>
            <person name="Opperdoes F."/>
            <person name="Flegontov P."/>
            <person name="Lukes J."/>
            <person name="Yurchenko V."/>
        </authorList>
    </citation>
    <scope>NUCLEOTIDE SEQUENCE [LARGE SCALE GENOMIC DNA]</scope>
    <source>
        <strain evidence="2 3">ATCC 30220</strain>
    </source>
</reference>
<dbReference type="VEuPathDB" id="TriTrypDB:Lsey_0409_0060"/>
<dbReference type="OrthoDB" id="273651at2759"/>